<sequence>MPSNVEIKARVPDMELLESKARDHSGEEGKLLEQEDVFFVTPKGRLKLRHLKGQAAQLIYYERPDEEGPKTSLYHVFETENPEDLKIALSMCLGVKGVVKKRRKLFMVGQTRVHVDRVEGLGDFMELEVQMQEGQTPEEGQKIAEDLMEKLGISRDSLITGAYMDHILKKTEQNGENESPSKKIKHN</sequence>
<proteinExistence type="predicted"/>
<dbReference type="InterPro" id="IPR008173">
    <property type="entry name" value="Adenylyl_cyclase_CyaB"/>
</dbReference>
<dbReference type="EMBL" id="CAIIXF020000006">
    <property type="protein sequence ID" value="CAH1787030.1"/>
    <property type="molecule type" value="Genomic_DNA"/>
</dbReference>
<dbReference type="PROSITE" id="PS51707">
    <property type="entry name" value="CYTH"/>
    <property type="match status" value="1"/>
</dbReference>
<dbReference type="OrthoDB" id="6159137at2759"/>
<comment type="caution">
    <text evidence="1">The sequence shown here is derived from an EMBL/GenBank/DDBJ whole genome shotgun (WGS) entry which is preliminary data.</text>
</comment>
<keyword evidence="2" id="KW-1185">Reference proteome</keyword>
<dbReference type="Proteomes" id="UP000749559">
    <property type="component" value="Unassembled WGS sequence"/>
</dbReference>
<dbReference type="CDD" id="cd07890">
    <property type="entry name" value="CYTH-like_AC_IV-like"/>
    <property type="match status" value="1"/>
</dbReference>
<dbReference type="Pfam" id="PF01928">
    <property type="entry name" value="CYTH"/>
    <property type="match status" value="1"/>
</dbReference>
<dbReference type="SUPFAM" id="SSF55154">
    <property type="entry name" value="CYTH-like phosphatases"/>
    <property type="match status" value="1"/>
</dbReference>
<name>A0A8J1TZT1_OWEFU</name>
<dbReference type="GO" id="GO:0016462">
    <property type="term" value="F:pyrophosphatase activity"/>
    <property type="evidence" value="ECO:0007669"/>
    <property type="project" value="UniProtKB-ARBA"/>
</dbReference>
<dbReference type="PANTHER" id="PTHR21028">
    <property type="entry name" value="SI:CH211-156B7.4"/>
    <property type="match status" value="1"/>
</dbReference>
<protein>
    <submittedName>
        <fullName evidence="1">Uncharacterized protein</fullName>
    </submittedName>
</protein>
<dbReference type="SMART" id="SM01118">
    <property type="entry name" value="CYTH"/>
    <property type="match status" value="1"/>
</dbReference>
<dbReference type="Gene3D" id="2.40.320.10">
    <property type="entry name" value="Hypothetical Protein Pfu-838710-001"/>
    <property type="match status" value="1"/>
</dbReference>
<dbReference type="PANTHER" id="PTHR21028:SF2">
    <property type="entry name" value="CYTH DOMAIN-CONTAINING PROTEIN"/>
    <property type="match status" value="1"/>
</dbReference>
<organism evidence="1 2">
    <name type="scientific">Owenia fusiformis</name>
    <name type="common">Polychaete worm</name>
    <dbReference type="NCBI Taxonomy" id="6347"/>
    <lineage>
        <taxon>Eukaryota</taxon>
        <taxon>Metazoa</taxon>
        <taxon>Spiralia</taxon>
        <taxon>Lophotrochozoa</taxon>
        <taxon>Annelida</taxon>
        <taxon>Polychaeta</taxon>
        <taxon>Sedentaria</taxon>
        <taxon>Canalipalpata</taxon>
        <taxon>Sabellida</taxon>
        <taxon>Oweniida</taxon>
        <taxon>Oweniidae</taxon>
        <taxon>Owenia</taxon>
    </lineage>
</organism>
<gene>
    <name evidence="1" type="ORF">OFUS_LOCUS12810</name>
</gene>
<dbReference type="InterPro" id="IPR033469">
    <property type="entry name" value="CYTH-like_dom_sf"/>
</dbReference>
<dbReference type="AlphaFoldDB" id="A0A8J1TZT1"/>
<reference evidence="1" key="1">
    <citation type="submission" date="2022-03" db="EMBL/GenBank/DDBJ databases">
        <authorList>
            <person name="Martin C."/>
        </authorList>
    </citation>
    <scope>NUCLEOTIDE SEQUENCE</scope>
</reference>
<accession>A0A8J1TZT1</accession>
<evidence type="ECO:0000313" key="2">
    <source>
        <dbReference type="Proteomes" id="UP000749559"/>
    </source>
</evidence>
<evidence type="ECO:0000313" key="1">
    <source>
        <dbReference type="EMBL" id="CAH1787030.1"/>
    </source>
</evidence>
<dbReference type="InterPro" id="IPR023577">
    <property type="entry name" value="CYTH_domain"/>
</dbReference>